<dbReference type="AlphaFoldDB" id="A0A317G6F1"/>
<evidence type="ECO:0000259" key="5">
    <source>
        <dbReference type="PROSITE" id="PS50893"/>
    </source>
</evidence>
<dbReference type="Gene3D" id="2.40.50.140">
    <property type="entry name" value="Nucleic acid-binding proteins"/>
    <property type="match status" value="1"/>
</dbReference>
<proteinExistence type="predicted"/>
<sequence length="549" mass="61452">MPEIKLTNITKRYGNFYAVDNLDLDIEDNAFITLLGPSGCGKTTTLRMIAGLETPTSGRIMIGDRVVFDSDKGINVPPNKRKVGFLFQNYALWPNMTVYQNISFGLTNIKEKMPLIDIKASKLKAKIEALKHPKELKDILEESRNKDGKVDKEKVYLKLIDNYTMSMYSAKELYGLGVLEASDVSSAAKSKKDELEKELEAIVNEHRSKGEELGDESEIIRNGQVVTTIRSLSKEEVDLAVRRVSRIVKIGMFMNRYPAELSGGQQQRVAIARTLAPKPQVLFMDEPLSNLDAKLRLEMRYELQRLHLETGSTFVYVTHDQMEAMTLATKICLINNGVLQQYDAPLTVYNKPSNLFVADFVGNPSMNFVEARGVQGADGDLALDILGDHKAVFSPSDKLDLGRWFSERDAAKAKADADLELKKKDKKYVEKNNKDENFRYHISLVEEKEDYDDDPVITNEDFVIGIRPEFIELDDTDSAVEGEIYGVMPTGMESTIKIAVGNYLLTGVVFGSKLYKIGARHKITVGGDGILLFDRKSGRCITSGTLSLK</sequence>
<dbReference type="Gene3D" id="2.40.50.100">
    <property type="match status" value="1"/>
</dbReference>
<organism evidence="6 7">
    <name type="scientific">Butyrivibrio fibrisolvens</name>
    <dbReference type="NCBI Taxonomy" id="831"/>
    <lineage>
        <taxon>Bacteria</taxon>
        <taxon>Bacillati</taxon>
        <taxon>Bacillota</taxon>
        <taxon>Clostridia</taxon>
        <taxon>Lachnospirales</taxon>
        <taxon>Lachnospiraceae</taxon>
        <taxon>Butyrivibrio</taxon>
    </lineage>
</organism>
<dbReference type="Proteomes" id="UP000245488">
    <property type="component" value="Chromosome"/>
</dbReference>
<keyword evidence="2" id="KW-0547">Nucleotide-binding</keyword>
<protein>
    <submittedName>
        <fullName evidence="6">ABC transporter ATP-binding protein</fullName>
    </submittedName>
</protein>
<evidence type="ECO:0000256" key="2">
    <source>
        <dbReference type="ARBA" id="ARBA00022741"/>
    </source>
</evidence>
<accession>A0A317G6F1</accession>
<dbReference type="InterPro" id="IPR003439">
    <property type="entry name" value="ABC_transporter-like_ATP-bd"/>
</dbReference>
<evidence type="ECO:0000313" key="7">
    <source>
        <dbReference type="Proteomes" id="UP000245488"/>
    </source>
</evidence>
<dbReference type="InterPro" id="IPR027417">
    <property type="entry name" value="P-loop_NTPase"/>
</dbReference>
<feature type="coiled-coil region" evidence="4">
    <location>
        <begin position="185"/>
        <end position="212"/>
    </location>
</feature>
<name>A0A317G6F1_BUTFI</name>
<feature type="domain" description="ABC transporter" evidence="5">
    <location>
        <begin position="4"/>
        <end position="361"/>
    </location>
</feature>
<keyword evidence="3 6" id="KW-0067">ATP-binding</keyword>
<gene>
    <name evidence="6" type="ORF">CPT75_19740</name>
</gene>
<keyword evidence="7" id="KW-1185">Reference proteome</keyword>
<keyword evidence="4" id="KW-0175">Coiled coil</keyword>
<dbReference type="EMBL" id="NXNG01000001">
    <property type="protein sequence ID" value="PWT29177.1"/>
    <property type="molecule type" value="Genomic_DNA"/>
</dbReference>
<dbReference type="PANTHER" id="PTHR43875:SF1">
    <property type="entry name" value="OSMOPROTECTIVE COMPOUNDS UPTAKE ATP-BINDING PROTEIN GGTA"/>
    <property type="match status" value="1"/>
</dbReference>
<dbReference type="InterPro" id="IPR008995">
    <property type="entry name" value="Mo/tungstate-bd_C_term_dom"/>
</dbReference>
<dbReference type="RefSeq" id="WP_110074143.1">
    <property type="nucleotide sequence ID" value="NZ_CM009896.1"/>
</dbReference>
<evidence type="ECO:0000256" key="1">
    <source>
        <dbReference type="ARBA" id="ARBA00022448"/>
    </source>
</evidence>
<reference evidence="6 7" key="1">
    <citation type="submission" date="2017-09" db="EMBL/GenBank/DDBJ databases">
        <title>High-quality draft genome sequence of Butyrivibrio fibrisolvens INBov1, isolated from cow rumen.</title>
        <authorList>
            <person name="Rodriguez Hernaez J."/>
            <person name="Rivarola M."/>
            <person name="Paniego N."/>
            <person name="Cravero S."/>
            <person name="Ceron Cucchi M."/>
            <person name="Martinez M.C."/>
        </authorList>
    </citation>
    <scope>NUCLEOTIDE SEQUENCE [LARGE SCALE GENOMIC DNA]</scope>
    <source>
        <strain evidence="6 7">INBov1</strain>
    </source>
</reference>
<dbReference type="InterPro" id="IPR012340">
    <property type="entry name" value="NA-bd_OB-fold"/>
</dbReference>
<dbReference type="GO" id="GO:0055052">
    <property type="term" value="C:ATP-binding cassette (ABC) transporter complex, substrate-binding subunit-containing"/>
    <property type="evidence" value="ECO:0007669"/>
    <property type="project" value="TreeGrafter"/>
</dbReference>
<dbReference type="InterPro" id="IPR017871">
    <property type="entry name" value="ABC_transporter-like_CS"/>
</dbReference>
<evidence type="ECO:0000313" key="6">
    <source>
        <dbReference type="EMBL" id="PWT29177.1"/>
    </source>
</evidence>
<dbReference type="InterPro" id="IPR003593">
    <property type="entry name" value="AAA+_ATPase"/>
</dbReference>
<comment type="caution">
    <text evidence="6">The sequence shown here is derived from an EMBL/GenBank/DDBJ whole genome shotgun (WGS) entry which is preliminary data.</text>
</comment>
<dbReference type="InterPro" id="IPR047641">
    <property type="entry name" value="ABC_transpr_MalK/UgpC-like"/>
</dbReference>
<dbReference type="GO" id="GO:0016887">
    <property type="term" value="F:ATP hydrolysis activity"/>
    <property type="evidence" value="ECO:0007669"/>
    <property type="project" value="InterPro"/>
</dbReference>
<evidence type="ECO:0000256" key="3">
    <source>
        <dbReference type="ARBA" id="ARBA00022840"/>
    </source>
</evidence>
<dbReference type="PANTHER" id="PTHR43875">
    <property type="entry name" value="MALTODEXTRIN IMPORT ATP-BINDING PROTEIN MSMX"/>
    <property type="match status" value="1"/>
</dbReference>
<dbReference type="Pfam" id="PF00005">
    <property type="entry name" value="ABC_tran"/>
    <property type="match status" value="2"/>
</dbReference>
<dbReference type="GO" id="GO:0005524">
    <property type="term" value="F:ATP binding"/>
    <property type="evidence" value="ECO:0007669"/>
    <property type="project" value="UniProtKB-KW"/>
</dbReference>
<dbReference type="SMART" id="SM00382">
    <property type="entry name" value="AAA"/>
    <property type="match status" value="1"/>
</dbReference>
<dbReference type="SUPFAM" id="SSF52540">
    <property type="entry name" value="P-loop containing nucleoside triphosphate hydrolases"/>
    <property type="match status" value="1"/>
</dbReference>
<keyword evidence="1" id="KW-0813">Transport</keyword>
<dbReference type="PROSITE" id="PS50893">
    <property type="entry name" value="ABC_TRANSPORTER_2"/>
    <property type="match status" value="1"/>
</dbReference>
<dbReference type="Gene3D" id="3.40.50.300">
    <property type="entry name" value="P-loop containing nucleotide triphosphate hydrolases"/>
    <property type="match status" value="2"/>
</dbReference>
<dbReference type="SUPFAM" id="SSF50331">
    <property type="entry name" value="MOP-like"/>
    <property type="match status" value="1"/>
</dbReference>
<dbReference type="PROSITE" id="PS00211">
    <property type="entry name" value="ABC_TRANSPORTER_1"/>
    <property type="match status" value="1"/>
</dbReference>
<evidence type="ECO:0000256" key="4">
    <source>
        <dbReference type="SAM" id="Coils"/>
    </source>
</evidence>